<evidence type="ECO:0000313" key="3">
    <source>
        <dbReference type="Proteomes" id="UP001066276"/>
    </source>
</evidence>
<feature type="region of interest" description="Disordered" evidence="1">
    <location>
        <begin position="1"/>
        <end position="119"/>
    </location>
</feature>
<name>A0AAV7TQT4_PLEWA</name>
<sequence>MGTRHPAAFCSTSWGHRGPITPPISSPAQSHHPRLPFSRAGVPQPTDTASTPQYPRGTIASGLPDPETLLTPSNQEQLPDDDGICKSLISMSWAAAAAPGRPPQEAAEGGPRGTPGVVGRTVRVKSSWPLKRHTTTSVFPLSQGPEDQEAATPEIRPCSLESAALAATVQQRTQV</sequence>
<dbReference type="EMBL" id="JANPWB010000006">
    <property type="protein sequence ID" value="KAJ1178575.1"/>
    <property type="molecule type" value="Genomic_DNA"/>
</dbReference>
<gene>
    <name evidence="2" type="ORF">NDU88_003820</name>
</gene>
<evidence type="ECO:0000313" key="2">
    <source>
        <dbReference type="EMBL" id="KAJ1178575.1"/>
    </source>
</evidence>
<comment type="caution">
    <text evidence="2">The sequence shown here is derived from an EMBL/GenBank/DDBJ whole genome shotgun (WGS) entry which is preliminary data.</text>
</comment>
<dbReference type="Proteomes" id="UP001066276">
    <property type="component" value="Chromosome 3_2"/>
</dbReference>
<organism evidence="2 3">
    <name type="scientific">Pleurodeles waltl</name>
    <name type="common">Iberian ribbed newt</name>
    <dbReference type="NCBI Taxonomy" id="8319"/>
    <lineage>
        <taxon>Eukaryota</taxon>
        <taxon>Metazoa</taxon>
        <taxon>Chordata</taxon>
        <taxon>Craniata</taxon>
        <taxon>Vertebrata</taxon>
        <taxon>Euteleostomi</taxon>
        <taxon>Amphibia</taxon>
        <taxon>Batrachia</taxon>
        <taxon>Caudata</taxon>
        <taxon>Salamandroidea</taxon>
        <taxon>Salamandridae</taxon>
        <taxon>Pleurodelinae</taxon>
        <taxon>Pleurodeles</taxon>
    </lineage>
</organism>
<dbReference type="AlphaFoldDB" id="A0AAV7TQT4"/>
<protein>
    <submittedName>
        <fullName evidence="2">Uncharacterized protein</fullName>
    </submittedName>
</protein>
<reference evidence="2" key="1">
    <citation type="journal article" date="2022" name="bioRxiv">
        <title>Sequencing and chromosome-scale assembly of the giantPleurodeles waltlgenome.</title>
        <authorList>
            <person name="Brown T."/>
            <person name="Elewa A."/>
            <person name="Iarovenko S."/>
            <person name="Subramanian E."/>
            <person name="Araus A.J."/>
            <person name="Petzold A."/>
            <person name="Susuki M."/>
            <person name="Suzuki K.-i.T."/>
            <person name="Hayashi T."/>
            <person name="Toyoda A."/>
            <person name="Oliveira C."/>
            <person name="Osipova E."/>
            <person name="Leigh N.D."/>
            <person name="Simon A."/>
            <person name="Yun M.H."/>
        </authorList>
    </citation>
    <scope>NUCLEOTIDE SEQUENCE</scope>
    <source>
        <strain evidence="2">20211129_DDA</strain>
        <tissue evidence="2">Liver</tissue>
    </source>
</reference>
<evidence type="ECO:0000256" key="1">
    <source>
        <dbReference type="SAM" id="MobiDB-lite"/>
    </source>
</evidence>
<accession>A0AAV7TQT4</accession>
<feature type="region of interest" description="Disordered" evidence="1">
    <location>
        <begin position="135"/>
        <end position="154"/>
    </location>
</feature>
<keyword evidence="3" id="KW-1185">Reference proteome</keyword>
<proteinExistence type="predicted"/>